<dbReference type="EMBL" id="BFEA01000674">
    <property type="protein sequence ID" value="GBG88462.1"/>
    <property type="molecule type" value="Genomic_DNA"/>
</dbReference>
<dbReference type="GO" id="GO:0042500">
    <property type="term" value="F:aspartic endopeptidase activity, intramembrane cleaving"/>
    <property type="evidence" value="ECO:0007669"/>
    <property type="project" value="InterPro"/>
</dbReference>
<evidence type="ECO:0000256" key="2">
    <source>
        <dbReference type="SAM" id="SignalP"/>
    </source>
</evidence>
<feature type="signal peptide" evidence="2">
    <location>
        <begin position="1"/>
        <end position="35"/>
    </location>
</feature>
<dbReference type="OMA" id="MFLRIPR"/>
<dbReference type="Pfam" id="PF04258">
    <property type="entry name" value="Peptidase_A22B"/>
    <property type="match status" value="1"/>
</dbReference>
<feature type="transmembrane region" description="Helical" evidence="1">
    <location>
        <begin position="373"/>
        <end position="391"/>
    </location>
</feature>
<feature type="chain" id="PRO_5017213554" description="PA domain-containing protein" evidence="2">
    <location>
        <begin position="36"/>
        <end position="393"/>
    </location>
</feature>
<keyword evidence="5" id="KW-1185">Reference proteome</keyword>
<dbReference type="PANTHER" id="PTHR12174:SF75">
    <property type="entry name" value="SIGNAL PEPTIDE PEPTIDASE-LIKE 2"/>
    <property type="match status" value="1"/>
</dbReference>
<keyword evidence="1" id="KW-1133">Transmembrane helix</keyword>
<feature type="transmembrane region" description="Helical" evidence="1">
    <location>
        <begin position="249"/>
        <end position="271"/>
    </location>
</feature>
<dbReference type="Gramene" id="GBG88462">
    <property type="protein sequence ID" value="GBG88462"/>
    <property type="gene ID" value="CBR_g47161"/>
</dbReference>
<dbReference type="InterPro" id="IPR007369">
    <property type="entry name" value="Peptidase_A22B_SPP"/>
</dbReference>
<sequence>MANLRTKVFSRSPWSCWAIATTLLVIATWARLSDAERAECDVSVQLVSIQIWRGEDDSSRPSSKIMGIASCYGSKVEKQPNASKLPLVAIEPFNACNESNQQLGGHIVLAMRGGCNFAEKTLNAQRAGAQALVIVDNTGGKLFPMNGKNGSDSDLGITIASVLISKKDGMSLKSSLDGGGAVAVKMFESKPALVDPAEIILWSIAVTTVVLASMWSAARDRKAYHGYGKIKPQEENPQQEGNKGQVFEINMTSAVMFIVMASVMLLVLFYFMSKSFYIFLVVLLCFGGFEGLQLCFHGILQSWLPDKSQLGFEVPWIGWVPLFWLMTAPLSAGIAVVWAVYRQSSLAWVGQDILGISLMLSVLQTIRLPNIKVSTLLLSLAFFYDIFWVVVVM</sequence>
<keyword evidence="2" id="KW-0732">Signal</keyword>
<organism evidence="4 5">
    <name type="scientific">Chara braunii</name>
    <name type="common">Braun's stonewort</name>
    <dbReference type="NCBI Taxonomy" id="69332"/>
    <lineage>
        <taxon>Eukaryota</taxon>
        <taxon>Viridiplantae</taxon>
        <taxon>Streptophyta</taxon>
        <taxon>Charophyceae</taxon>
        <taxon>Charales</taxon>
        <taxon>Characeae</taxon>
        <taxon>Chara</taxon>
    </lineage>
</organism>
<comment type="caution">
    <text evidence="4">The sequence shown here is derived from an EMBL/GenBank/DDBJ whole genome shotgun (WGS) entry which is preliminary data.</text>
</comment>
<feature type="transmembrane region" description="Helical" evidence="1">
    <location>
        <begin position="347"/>
        <end position="366"/>
    </location>
</feature>
<reference evidence="4 5" key="1">
    <citation type="journal article" date="2018" name="Cell">
        <title>The Chara Genome: Secondary Complexity and Implications for Plant Terrestrialization.</title>
        <authorList>
            <person name="Nishiyama T."/>
            <person name="Sakayama H."/>
            <person name="Vries J.D."/>
            <person name="Buschmann H."/>
            <person name="Saint-Marcoux D."/>
            <person name="Ullrich K.K."/>
            <person name="Haas F.B."/>
            <person name="Vanderstraeten L."/>
            <person name="Becker D."/>
            <person name="Lang D."/>
            <person name="Vosolsobe S."/>
            <person name="Rombauts S."/>
            <person name="Wilhelmsson P.K.I."/>
            <person name="Janitza P."/>
            <person name="Kern R."/>
            <person name="Heyl A."/>
            <person name="Rumpler F."/>
            <person name="Villalobos L.I.A.C."/>
            <person name="Clay J.M."/>
            <person name="Skokan R."/>
            <person name="Toyoda A."/>
            <person name="Suzuki Y."/>
            <person name="Kagoshima H."/>
            <person name="Schijlen E."/>
            <person name="Tajeshwar N."/>
            <person name="Catarino B."/>
            <person name="Hetherington A.J."/>
            <person name="Saltykova A."/>
            <person name="Bonnot C."/>
            <person name="Breuninger H."/>
            <person name="Symeonidi A."/>
            <person name="Radhakrishnan G.V."/>
            <person name="Van Nieuwerburgh F."/>
            <person name="Deforce D."/>
            <person name="Chang C."/>
            <person name="Karol K.G."/>
            <person name="Hedrich R."/>
            <person name="Ulvskov P."/>
            <person name="Glockner G."/>
            <person name="Delwiche C.F."/>
            <person name="Petrasek J."/>
            <person name="Van de Peer Y."/>
            <person name="Friml J."/>
            <person name="Beilby M."/>
            <person name="Dolan L."/>
            <person name="Kohara Y."/>
            <person name="Sugano S."/>
            <person name="Fujiyama A."/>
            <person name="Delaux P.-M."/>
            <person name="Quint M."/>
            <person name="TheiBen G."/>
            <person name="Hagemann M."/>
            <person name="Harholt J."/>
            <person name="Dunand C."/>
            <person name="Zachgo S."/>
            <person name="Langdale J."/>
            <person name="Maumus F."/>
            <person name="Straeten D.V.D."/>
            <person name="Gould S.B."/>
            <person name="Rensing S.A."/>
        </authorList>
    </citation>
    <scope>NUCLEOTIDE SEQUENCE [LARGE SCALE GENOMIC DNA]</scope>
    <source>
        <strain evidence="4 5">S276</strain>
    </source>
</reference>
<evidence type="ECO:0000259" key="3">
    <source>
        <dbReference type="Pfam" id="PF02225"/>
    </source>
</evidence>
<gene>
    <name evidence="4" type="ORF">CBR_g47161</name>
</gene>
<dbReference type="GO" id="GO:0098553">
    <property type="term" value="C:lumenal side of endoplasmic reticulum membrane"/>
    <property type="evidence" value="ECO:0007669"/>
    <property type="project" value="TreeGrafter"/>
</dbReference>
<keyword evidence="1" id="KW-0472">Membrane</keyword>
<dbReference type="OrthoDB" id="29661at2759"/>
<accession>A0A388M1V7</accession>
<proteinExistence type="predicted"/>
<evidence type="ECO:0000313" key="4">
    <source>
        <dbReference type="EMBL" id="GBG88462.1"/>
    </source>
</evidence>
<dbReference type="Pfam" id="PF02225">
    <property type="entry name" value="PA"/>
    <property type="match status" value="1"/>
</dbReference>
<keyword evidence="1" id="KW-0812">Transmembrane</keyword>
<feature type="transmembrane region" description="Helical" evidence="1">
    <location>
        <begin position="199"/>
        <end position="218"/>
    </location>
</feature>
<feature type="transmembrane region" description="Helical" evidence="1">
    <location>
        <begin position="277"/>
        <end position="304"/>
    </location>
</feature>
<name>A0A388M1V7_CHABU</name>
<dbReference type="PANTHER" id="PTHR12174">
    <property type="entry name" value="SIGNAL PEPTIDE PEPTIDASE"/>
    <property type="match status" value="1"/>
</dbReference>
<evidence type="ECO:0000256" key="1">
    <source>
        <dbReference type="SAM" id="Phobius"/>
    </source>
</evidence>
<protein>
    <recommendedName>
        <fullName evidence="3">PA domain-containing protein</fullName>
    </recommendedName>
</protein>
<feature type="transmembrane region" description="Helical" evidence="1">
    <location>
        <begin position="316"/>
        <end position="341"/>
    </location>
</feature>
<dbReference type="GO" id="GO:0005765">
    <property type="term" value="C:lysosomal membrane"/>
    <property type="evidence" value="ECO:0007669"/>
    <property type="project" value="TreeGrafter"/>
</dbReference>
<dbReference type="GO" id="GO:0098554">
    <property type="term" value="C:cytoplasmic side of endoplasmic reticulum membrane"/>
    <property type="evidence" value="ECO:0007669"/>
    <property type="project" value="TreeGrafter"/>
</dbReference>
<evidence type="ECO:0000313" key="5">
    <source>
        <dbReference type="Proteomes" id="UP000265515"/>
    </source>
</evidence>
<dbReference type="SUPFAM" id="SSF52025">
    <property type="entry name" value="PA domain"/>
    <property type="match status" value="1"/>
</dbReference>
<dbReference type="InterPro" id="IPR046450">
    <property type="entry name" value="PA_dom_sf"/>
</dbReference>
<dbReference type="GO" id="GO:0033619">
    <property type="term" value="P:membrane protein proteolysis"/>
    <property type="evidence" value="ECO:0007669"/>
    <property type="project" value="TreeGrafter"/>
</dbReference>
<feature type="domain" description="PA" evidence="3">
    <location>
        <begin position="85"/>
        <end position="172"/>
    </location>
</feature>
<dbReference type="AlphaFoldDB" id="A0A388M1V7"/>
<dbReference type="Proteomes" id="UP000265515">
    <property type="component" value="Unassembled WGS sequence"/>
</dbReference>
<dbReference type="InterPro" id="IPR003137">
    <property type="entry name" value="PA_domain"/>
</dbReference>
<dbReference type="Gene3D" id="3.50.30.30">
    <property type="match status" value="1"/>
</dbReference>
<dbReference type="GO" id="GO:0030660">
    <property type="term" value="C:Golgi-associated vesicle membrane"/>
    <property type="evidence" value="ECO:0007669"/>
    <property type="project" value="TreeGrafter"/>
</dbReference>